<name>A0A2N5UAS3_9BASI</name>
<accession>A0A2N5UAS3</accession>
<evidence type="ECO:0000313" key="1">
    <source>
        <dbReference type="EMBL" id="PLW34841.1"/>
    </source>
</evidence>
<sequence length="113" mass="12208">MEDQVGSYIGISKNQPPPSPCLLATLPPSSSTPANLLTSSIHSRGGAPQFANASQDVTMDSALTTLTGPQTNSPRNSILGLDNNTLVFLVRLMEEEAKQKRQLQLIIKHLRKL</sequence>
<evidence type="ECO:0000313" key="2">
    <source>
        <dbReference type="Proteomes" id="UP000235388"/>
    </source>
</evidence>
<comment type="caution">
    <text evidence="1">The sequence shown here is derived from an EMBL/GenBank/DDBJ whole genome shotgun (WGS) entry which is preliminary data.</text>
</comment>
<dbReference type="EMBL" id="PGCJ01000269">
    <property type="protein sequence ID" value="PLW34841.1"/>
    <property type="molecule type" value="Genomic_DNA"/>
</dbReference>
<proteinExistence type="predicted"/>
<reference evidence="1 2" key="1">
    <citation type="submission" date="2017-11" db="EMBL/GenBank/DDBJ databases">
        <title>De novo assembly and phasing of dikaryotic genomes from two isolates of Puccinia coronata f. sp. avenae, the causal agent of oat crown rust.</title>
        <authorList>
            <person name="Miller M.E."/>
            <person name="Zhang Y."/>
            <person name="Omidvar V."/>
            <person name="Sperschneider J."/>
            <person name="Schwessinger B."/>
            <person name="Raley C."/>
            <person name="Palmer J.M."/>
            <person name="Garnica D."/>
            <person name="Upadhyaya N."/>
            <person name="Rathjen J."/>
            <person name="Taylor J.M."/>
            <person name="Park R.F."/>
            <person name="Dodds P.N."/>
            <person name="Hirsch C.D."/>
            <person name="Kianian S.F."/>
            <person name="Figueroa M."/>
        </authorList>
    </citation>
    <scope>NUCLEOTIDE SEQUENCE [LARGE SCALE GENOMIC DNA]</scope>
    <source>
        <strain evidence="1">12NC29</strain>
    </source>
</reference>
<dbReference type="Proteomes" id="UP000235388">
    <property type="component" value="Unassembled WGS sequence"/>
</dbReference>
<dbReference type="AlphaFoldDB" id="A0A2N5UAS3"/>
<gene>
    <name evidence="1" type="ORF">PCANC_18721</name>
</gene>
<protein>
    <submittedName>
        <fullName evidence="1">Uncharacterized protein</fullName>
    </submittedName>
</protein>
<organism evidence="1 2">
    <name type="scientific">Puccinia coronata f. sp. avenae</name>
    <dbReference type="NCBI Taxonomy" id="200324"/>
    <lineage>
        <taxon>Eukaryota</taxon>
        <taxon>Fungi</taxon>
        <taxon>Dikarya</taxon>
        <taxon>Basidiomycota</taxon>
        <taxon>Pucciniomycotina</taxon>
        <taxon>Pucciniomycetes</taxon>
        <taxon>Pucciniales</taxon>
        <taxon>Pucciniaceae</taxon>
        <taxon>Puccinia</taxon>
    </lineage>
</organism>
<keyword evidence="2" id="KW-1185">Reference proteome</keyword>